<dbReference type="RefSeq" id="WP_072943315.1">
    <property type="nucleotide sequence ID" value="NZ_FQWO01000005.1"/>
</dbReference>
<dbReference type="PROSITE" id="PS00809">
    <property type="entry name" value="ADP_GLC_PYROPHOSPH_2"/>
    <property type="match status" value="1"/>
</dbReference>
<reference evidence="10 13" key="3">
    <citation type="submission" date="2018-03" db="EMBL/GenBank/DDBJ databases">
        <title>Genomic Encyclopedia of Archaeal and Bacterial Type Strains, Phase II (KMG-II): from individual species to whole genera.</title>
        <authorList>
            <person name="Goeker M."/>
        </authorList>
    </citation>
    <scope>NUCLEOTIDE SEQUENCE [LARGE SCALE GENOMIC DNA]</scope>
    <source>
        <strain evidence="10 13">DSM 17797</strain>
    </source>
</reference>
<dbReference type="Proteomes" id="UP000184384">
    <property type="component" value="Unassembled WGS sequence"/>
</dbReference>
<dbReference type="NCBIfam" id="TIGR02091">
    <property type="entry name" value="glgC"/>
    <property type="match status" value="1"/>
</dbReference>
<keyword evidence="13" id="KW-1185">Reference proteome</keyword>
<dbReference type="Pfam" id="PF00483">
    <property type="entry name" value="NTP_transferase"/>
    <property type="match status" value="1"/>
</dbReference>
<evidence type="ECO:0000256" key="8">
    <source>
        <dbReference type="NCBIfam" id="TIGR02091"/>
    </source>
</evidence>
<dbReference type="PANTHER" id="PTHR43523">
    <property type="entry name" value="GLUCOSE-1-PHOSPHATE ADENYLYLTRANSFERASE-RELATED"/>
    <property type="match status" value="1"/>
</dbReference>
<evidence type="ECO:0000256" key="4">
    <source>
        <dbReference type="ARBA" id="ARBA00022695"/>
    </source>
</evidence>
<dbReference type="EMBL" id="PVUB01000005">
    <property type="protein sequence ID" value="PRZ23499.1"/>
    <property type="molecule type" value="Genomic_DNA"/>
</dbReference>
<dbReference type="GO" id="GO:0005524">
    <property type="term" value="F:ATP binding"/>
    <property type="evidence" value="ECO:0007669"/>
    <property type="project" value="UniProtKB-KW"/>
</dbReference>
<accession>A0A1M5P426</accession>
<evidence type="ECO:0000313" key="10">
    <source>
        <dbReference type="EMBL" id="PRZ23499.1"/>
    </source>
</evidence>
<dbReference type="AlphaFoldDB" id="A0A1M5P426"/>
<evidence type="ECO:0000256" key="1">
    <source>
        <dbReference type="ARBA" id="ARBA00010443"/>
    </source>
</evidence>
<dbReference type="Gene3D" id="3.90.550.10">
    <property type="entry name" value="Spore Coat Polysaccharide Biosynthesis Protein SpsA, Chain A"/>
    <property type="match status" value="1"/>
</dbReference>
<evidence type="ECO:0000313" key="13">
    <source>
        <dbReference type="Proteomes" id="UP000237771"/>
    </source>
</evidence>
<proteinExistence type="inferred from homology"/>
<keyword evidence="6" id="KW-0067">ATP-binding</keyword>
<evidence type="ECO:0000313" key="11">
    <source>
        <dbReference type="EMBL" id="SHG96561.1"/>
    </source>
</evidence>
<dbReference type="NCBIfam" id="NF002772">
    <property type="entry name" value="PRK02862.1"/>
    <property type="match status" value="1"/>
</dbReference>
<reference evidence="11" key="1">
    <citation type="submission" date="2016-11" db="EMBL/GenBank/DDBJ databases">
        <authorList>
            <person name="Jaros S."/>
            <person name="Januszkiewicz K."/>
            <person name="Wedrychowicz H."/>
        </authorList>
    </citation>
    <scope>NUCLEOTIDE SEQUENCE [LARGE SCALE GENOMIC DNA]</scope>
    <source>
        <strain evidence="11">DSM 19729</strain>
    </source>
</reference>
<keyword evidence="2" id="KW-0321">Glycogen metabolism</keyword>
<evidence type="ECO:0000313" key="12">
    <source>
        <dbReference type="Proteomes" id="UP000184384"/>
    </source>
</evidence>
<dbReference type="EC" id="2.7.7.27" evidence="8"/>
<dbReference type="SUPFAM" id="SSF51161">
    <property type="entry name" value="Trimeric LpxA-like enzymes"/>
    <property type="match status" value="1"/>
</dbReference>
<sequence>MKDRKKNVIAIILGGGQGSRLYPLTETRSKPAVPIGGKYRLVDIPISNCLNSDIYRMFVLTQFNSASLNAHIKNTYSFSVFSQAFVDILAAEQTPNNPTWFQGTADAVRQCMPHFLNHQFEYALILSGDQLYQMDFNEMIEAHIKSEADISIATLPVNAKDAPEFGILKTNKDSFIESFIEKPAKELLSDWKSDVSEQMKSEGKHYLASMGIYIFNKKLLVELMDNPDSKDFGKEIIPQAVGNQKILSYQYEGYWTDIGNIDSFFEANIGLTTDLPVFNLFDDDNKIFTRPRLLPPSKFKNTLIEKSLISEGCILNAKEIKSSVIGIRSRIGEETIIQNCYIMGNDFYQTIEEMNEDIKNGKILVGIGERCFISNALVDKNCRIGNEVYIKGGAHLADFSNELYAIKDGIVVVKKGAVLPDNYQIG</sequence>
<dbReference type="Pfam" id="PF25247">
    <property type="entry name" value="LbH_GLGC"/>
    <property type="match status" value="1"/>
</dbReference>
<dbReference type="InterPro" id="IPR029044">
    <property type="entry name" value="Nucleotide-diphossugar_trans"/>
</dbReference>
<evidence type="ECO:0000256" key="2">
    <source>
        <dbReference type="ARBA" id="ARBA00022600"/>
    </source>
</evidence>
<dbReference type="PANTHER" id="PTHR43523:SF12">
    <property type="entry name" value="GLUCOSE-1-PHOSPHATE ADENYLYLTRANSFERASE LARGE SUBUNIT 1, CHLOROPLASTIC-RELATED"/>
    <property type="match status" value="1"/>
</dbReference>
<dbReference type="SUPFAM" id="SSF53448">
    <property type="entry name" value="Nucleotide-diphospho-sugar transferases"/>
    <property type="match status" value="1"/>
</dbReference>
<gene>
    <name evidence="10" type="ORF">BC624_105223</name>
    <name evidence="11" type="ORF">SAMN05443373_105223</name>
</gene>
<dbReference type="STRING" id="280093.SAMN05443373_105223"/>
<evidence type="ECO:0000256" key="5">
    <source>
        <dbReference type="ARBA" id="ARBA00022741"/>
    </source>
</evidence>
<keyword evidence="7" id="KW-0119">Carbohydrate metabolism</keyword>
<name>A0A1M5P426_9FLAO</name>
<evidence type="ECO:0000256" key="3">
    <source>
        <dbReference type="ARBA" id="ARBA00022679"/>
    </source>
</evidence>
<feature type="domain" description="Nucleotidyl transferase" evidence="9">
    <location>
        <begin position="10"/>
        <end position="271"/>
    </location>
</feature>
<dbReference type="PROSITE" id="PS00810">
    <property type="entry name" value="ADP_GLC_PYROPHOSPH_3"/>
    <property type="match status" value="1"/>
</dbReference>
<evidence type="ECO:0000256" key="7">
    <source>
        <dbReference type="ARBA" id="ARBA00023277"/>
    </source>
</evidence>
<dbReference type="EMBL" id="FQWO01000005">
    <property type="protein sequence ID" value="SHG96561.1"/>
    <property type="molecule type" value="Genomic_DNA"/>
</dbReference>
<dbReference type="PROSITE" id="PS00808">
    <property type="entry name" value="ADP_GLC_PYROPHOSPH_1"/>
    <property type="match status" value="1"/>
</dbReference>
<dbReference type="InterPro" id="IPR005835">
    <property type="entry name" value="NTP_transferase_dom"/>
</dbReference>
<dbReference type="OrthoDB" id="9801810at2"/>
<dbReference type="Gene3D" id="2.160.10.10">
    <property type="entry name" value="Hexapeptide repeat proteins"/>
    <property type="match status" value="1"/>
</dbReference>
<dbReference type="CDD" id="cd02508">
    <property type="entry name" value="ADP_Glucose_PP"/>
    <property type="match status" value="1"/>
</dbReference>
<evidence type="ECO:0000256" key="6">
    <source>
        <dbReference type="ARBA" id="ARBA00022840"/>
    </source>
</evidence>
<keyword evidence="4 11" id="KW-0548">Nucleotidyltransferase</keyword>
<organism evidence="11 12">
    <name type="scientific">Flavobacterium granuli</name>
    <dbReference type="NCBI Taxonomy" id="280093"/>
    <lineage>
        <taxon>Bacteria</taxon>
        <taxon>Pseudomonadati</taxon>
        <taxon>Bacteroidota</taxon>
        <taxon>Flavobacteriia</taxon>
        <taxon>Flavobacteriales</taxon>
        <taxon>Flavobacteriaceae</taxon>
        <taxon>Flavobacterium</taxon>
    </lineage>
</organism>
<keyword evidence="5" id="KW-0547">Nucleotide-binding</keyword>
<keyword evidence="3 11" id="KW-0808">Transferase</keyword>
<evidence type="ECO:0000259" key="9">
    <source>
        <dbReference type="Pfam" id="PF00483"/>
    </source>
</evidence>
<dbReference type="CDD" id="cd04651">
    <property type="entry name" value="LbH_G1P_AT_C"/>
    <property type="match status" value="1"/>
</dbReference>
<dbReference type="Proteomes" id="UP000237771">
    <property type="component" value="Unassembled WGS sequence"/>
</dbReference>
<dbReference type="InterPro" id="IPR005836">
    <property type="entry name" value="ADP_Glu_pyroP_CS"/>
</dbReference>
<dbReference type="GO" id="GO:0005978">
    <property type="term" value="P:glycogen biosynthetic process"/>
    <property type="evidence" value="ECO:0007669"/>
    <property type="project" value="UniProtKB-UniRule"/>
</dbReference>
<comment type="similarity">
    <text evidence="1">Belongs to the bacterial/plant glucose-1-phosphate adenylyltransferase family.</text>
</comment>
<protein>
    <recommendedName>
        <fullName evidence="8">Glucose-1-phosphate adenylyltransferase</fullName>
        <ecNumber evidence="8">2.7.7.27</ecNumber>
    </recommendedName>
</protein>
<dbReference type="InterPro" id="IPR011831">
    <property type="entry name" value="ADP-Glc_PPase"/>
</dbReference>
<reference evidence="12" key="2">
    <citation type="submission" date="2016-11" db="EMBL/GenBank/DDBJ databases">
        <authorList>
            <person name="Varghese N."/>
            <person name="Submissions S."/>
        </authorList>
    </citation>
    <scope>NUCLEOTIDE SEQUENCE [LARGE SCALE GENOMIC DNA]</scope>
    <source>
        <strain evidence="12">DSM 19729</strain>
    </source>
</reference>
<dbReference type="GO" id="GO:0008878">
    <property type="term" value="F:glucose-1-phosphate adenylyltransferase activity"/>
    <property type="evidence" value="ECO:0007669"/>
    <property type="project" value="UniProtKB-UniRule"/>
</dbReference>
<dbReference type="InterPro" id="IPR011004">
    <property type="entry name" value="Trimer_LpxA-like_sf"/>
</dbReference>